<gene>
    <name evidence="2" type="ORF">AF77_02015</name>
</gene>
<dbReference type="PANTHER" id="PTHR32182">
    <property type="entry name" value="DNA REPLICATION AND REPAIR PROTEIN RECF"/>
    <property type="match status" value="1"/>
</dbReference>
<feature type="domain" description="ATPase AAA-type core" evidence="1">
    <location>
        <begin position="263"/>
        <end position="508"/>
    </location>
</feature>
<proteinExistence type="predicted"/>
<protein>
    <recommendedName>
        <fullName evidence="1">ATPase AAA-type core domain-containing protein</fullName>
    </recommendedName>
</protein>
<dbReference type="EMBL" id="JAIT01000013">
    <property type="protein sequence ID" value="KLE06377.1"/>
    <property type="molecule type" value="Genomic_DNA"/>
</dbReference>
<dbReference type="SUPFAM" id="SSF52540">
    <property type="entry name" value="P-loop containing nucleoside triphosphate hydrolases"/>
    <property type="match status" value="1"/>
</dbReference>
<dbReference type="Proteomes" id="UP000035462">
    <property type="component" value="Unassembled WGS sequence"/>
</dbReference>
<dbReference type="RefSeq" id="WP_046994405.1">
    <property type="nucleotide sequence ID" value="NZ_JAIT01000013.1"/>
</dbReference>
<dbReference type="PANTHER" id="PTHR32182:SF23">
    <property type="entry name" value="ATP BINDING PROTEIN"/>
    <property type="match status" value="1"/>
</dbReference>
<dbReference type="GO" id="GO:0016887">
    <property type="term" value="F:ATP hydrolysis activity"/>
    <property type="evidence" value="ECO:0007669"/>
    <property type="project" value="InterPro"/>
</dbReference>
<name>A0A837JE02_9BACT</name>
<evidence type="ECO:0000313" key="2">
    <source>
        <dbReference type="EMBL" id="KLE06377.1"/>
    </source>
</evidence>
<dbReference type="Pfam" id="PF13304">
    <property type="entry name" value="AAA_21"/>
    <property type="match status" value="1"/>
</dbReference>
<evidence type="ECO:0000259" key="1">
    <source>
        <dbReference type="Pfam" id="PF13304"/>
    </source>
</evidence>
<dbReference type="GO" id="GO:0000731">
    <property type="term" value="P:DNA synthesis involved in DNA repair"/>
    <property type="evidence" value="ECO:0007669"/>
    <property type="project" value="TreeGrafter"/>
</dbReference>
<dbReference type="InterPro" id="IPR003959">
    <property type="entry name" value="ATPase_AAA_core"/>
</dbReference>
<sequence length="667" mass="79688">MKLIYIFLEENYKNIEKGGYYFDDEFVIEEFNTTSKNIKLKTNDCYHKPFNNSIQNITCIVGKNGIGKTTFFELLIAPLLWRLDGSMLEGKLHLLFYDELVNTFMIESYIDNAQNWEISIDNLSKEIEKNIYIQNERELDKSLKYPLSNNKFSVLPFQTNIIFHSLSPFDRIYSLIKQKLTESSSIVQHYYKRFKYIGIKQIENDEISYEYMTIINLINLFFGKNSKKMINEIGYKFKNIKIDFNNDFFNFNIQIPSLENLDSDIFNDIKEKYEDLELWFIFSEIIDNFDDKFFNNLLLKNLNISTKNTFEKFILFVQSEYRDIDIMSAIKKFTDDIQLYIDKEFLFHQKQYGFLKGLIKNKSNYETLKSLENDDELKKIVENEQLYKLLQYIKSLTAKGILNFQINLEKNDKEINYFRLSSGEKTLLSYFANIVGRINELYQIQAQDKTYNSVQNKLFLILIDEVELHLHPEWQRNFIKYVEDFFNYKEHLVRLQFVIATHSPFVVSDIYDQNIIYLGNKDKETKTFGGNIFDIFKDDFYVSNTIGAFSESIIKELSEFLYFLFVFEKAKTESNFFILRDFLDLMYKDSLKKDKENQELIISIENYISEDNGNEDLIKISSNKYLAVYREDKEKFFKQAKNIIENIGEDVIRQHLDKMYLYLKDKQ</sequence>
<dbReference type="GO" id="GO:0005524">
    <property type="term" value="F:ATP binding"/>
    <property type="evidence" value="ECO:0007669"/>
    <property type="project" value="InterPro"/>
</dbReference>
<dbReference type="InterPro" id="IPR027417">
    <property type="entry name" value="P-loop_NTPase"/>
</dbReference>
<accession>A0A837JE02</accession>
<dbReference type="Gene3D" id="3.40.50.300">
    <property type="entry name" value="P-loop containing nucleotide triphosphate hydrolases"/>
    <property type="match status" value="1"/>
</dbReference>
<dbReference type="AlphaFoldDB" id="A0A837JE02"/>
<comment type="caution">
    <text evidence="2">The sequence shown here is derived from an EMBL/GenBank/DDBJ whole genome shotgun (WGS) entry which is preliminary data.</text>
</comment>
<dbReference type="GO" id="GO:0006302">
    <property type="term" value="P:double-strand break repair"/>
    <property type="evidence" value="ECO:0007669"/>
    <property type="project" value="TreeGrafter"/>
</dbReference>
<organism evidence="2 3">
    <name type="scientific">Aliarcobacter butzleri L352</name>
    <dbReference type="NCBI Taxonomy" id="1447260"/>
    <lineage>
        <taxon>Bacteria</taxon>
        <taxon>Pseudomonadati</taxon>
        <taxon>Campylobacterota</taxon>
        <taxon>Epsilonproteobacteria</taxon>
        <taxon>Campylobacterales</taxon>
        <taxon>Arcobacteraceae</taxon>
        <taxon>Aliarcobacter</taxon>
    </lineage>
</organism>
<reference evidence="2 3" key="1">
    <citation type="submission" date="2014-01" db="EMBL/GenBank/DDBJ databases">
        <title>Development of a Comparative Genomic Fingerprinting Assay for High Resolution Genotyping of Arcobacter butzleri.</title>
        <authorList>
            <person name="Webb A.L."/>
            <person name="Inglis G.D."/>
            <person name="Kruczkiewicz P."/>
            <person name="Selinger L.B."/>
            <person name="Taboada E.N."/>
        </authorList>
    </citation>
    <scope>NUCLEOTIDE SEQUENCE [LARGE SCALE GENOMIC DNA]</scope>
    <source>
        <strain evidence="2 3">L352</strain>
    </source>
</reference>
<evidence type="ECO:0000313" key="3">
    <source>
        <dbReference type="Proteomes" id="UP000035462"/>
    </source>
</evidence>